<name>A0A0V0YZV2_9BILA</name>
<accession>A0A0V0YZV2</accession>
<feature type="non-terminal residue" evidence="1">
    <location>
        <position position="33"/>
    </location>
</feature>
<dbReference type="AlphaFoldDB" id="A0A0V0YZV2"/>
<organism evidence="1 2">
    <name type="scientific">Trichinella patagoniensis</name>
    <dbReference type="NCBI Taxonomy" id="990121"/>
    <lineage>
        <taxon>Eukaryota</taxon>
        <taxon>Metazoa</taxon>
        <taxon>Ecdysozoa</taxon>
        <taxon>Nematoda</taxon>
        <taxon>Enoplea</taxon>
        <taxon>Dorylaimia</taxon>
        <taxon>Trichinellida</taxon>
        <taxon>Trichinellidae</taxon>
        <taxon>Trichinella</taxon>
    </lineage>
</organism>
<dbReference type="Proteomes" id="UP000054783">
    <property type="component" value="Unassembled WGS sequence"/>
</dbReference>
<keyword evidence="2" id="KW-1185">Reference proteome</keyword>
<evidence type="ECO:0000313" key="2">
    <source>
        <dbReference type="Proteomes" id="UP000054783"/>
    </source>
</evidence>
<proteinExistence type="predicted"/>
<gene>
    <name evidence="1" type="ORF">T12_9211</name>
</gene>
<protein>
    <submittedName>
        <fullName evidence="1">Uncharacterized protein</fullName>
    </submittedName>
</protein>
<evidence type="ECO:0000313" key="1">
    <source>
        <dbReference type="EMBL" id="KRY05656.1"/>
    </source>
</evidence>
<dbReference type="EMBL" id="JYDQ01001183">
    <property type="protein sequence ID" value="KRY05656.1"/>
    <property type="molecule type" value="Genomic_DNA"/>
</dbReference>
<comment type="caution">
    <text evidence="1">The sequence shown here is derived from an EMBL/GenBank/DDBJ whole genome shotgun (WGS) entry which is preliminary data.</text>
</comment>
<reference evidence="1 2" key="1">
    <citation type="submission" date="2015-01" db="EMBL/GenBank/DDBJ databases">
        <title>Evolution of Trichinella species and genotypes.</title>
        <authorList>
            <person name="Korhonen P.K."/>
            <person name="Edoardo P."/>
            <person name="Giuseppe L.R."/>
            <person name="Gasser R.B."/>
        </authorList>
    </citation>
    <scope>NUCLEOTIDE SEQUENCE [LARGE SCALE GENOMIC DNA]</scope>
    <source>
        <strain evidence="1">ISS2496</strain>
    </source>
</reference>
<sequence>MTLWMSRSRGKRALPCMKAPWFAHCQTRWNARD</sequence>